<dbReference type="InterPro" id="IPR017923">
    <property type="entry name" value="TFIIS_N"/>
</dbReference>
<dbReference type="Proteomes" id="UP000030748">
    <property type="component" value="Unassembled WGS sequence"/>
</dbReference>
<evidence type="ECO:0000259" key="3">
    <source>
        <dbReference type="PROSITE" id="PS51319"/>
    </source>
</evidence>
<proteinExistence type="predicted"/>
<feature type="domain" description="TFIIS N-terminal" evidence="3">
    <location>
        <begin position="73"/>
        <end position="153"/>
    </location>
</feature>
<accession>A0A022RD13</accession>
<feature type="region of interest" description="Disordered" evidence="2">
    <location>
        <begin position="643"/>
        <end position="685"/>
    </location>
</feature>
<feature type="region of interest" description="Disordered" evidence="2">
    <location>
        <begin position="410"/>
        <end position="484"/>
    </location>
</feature>
<evidence type="ECO:0000256" key="2">
    <source>
        <dbReference type="SAM" id="MobiDB-lite"/>
    </source>
</evidence>
<evidence type="ECO:0000256" key="1">
    <source>
        <dbReference type="PROSITE-ProRule" id="PRU00649"/>
    </source>
</evidence>
<dbReference type="InterPro" id="IPR035441">
    <property type="entry name" value="TFIIS/LEDGF_dom_sf"/>
</dbReference>
<dbReference type="STRING" id="4155.A0A022RD13"/>
<reference evidence="4 5" key="1">
    <citation type="journal article" date="2013" name="Proc. Natl. Acad. Sci. U.S.A.">
        <title>Fine-scale variation in meiotic recombination in Mimulus inferred from population shotgun sequencing.</title>
        <authorList>
            <person name="Hellsten U."/>
            <person name="Wright K.M."/>
            <person name="Jenkins J."/>
            <person name="Shu S."/>
            <person name="Yuan Y."/>
            <person name="Wessler S.R."/>
            <person name="Schmutz J."/>
            <person name="Willis J.H."/>
            <person name="Rokhsar D.S."/>
        </authorList>
    </citation>
    <scope>NUCLEOTIDE SEQUENCE [LARGE SCALE GENOMIC DNA]</scope>
    <source>
        <strain evidence="5">cv. DUN x IM62</strain>
    </source>
</reference>
<feature type="compositionally biased region" description="Basic and acidic residues" evidence="2">
    <location>
        <begin position="380"/>
        <end position="392"/>
    </location>
</feature>
<feature type="compositionally biased region" description="Basic and acidic residues" evidence="2">
    <location>
        <begin position="268"/>
        <end position="287"/>
    </location>
</feature>
<feature type="compositionally biased region" description="Low complexity" evidence="2">
    <location>
        <begin position="665"/>
        <end position="680"/>
    </location>
</feature>
<feature type="compositionally biased region" description="Basic and acidic residues" evidence="2">
    <location>
        <begin position="901"/>
        <end position="913"/>
    </location>
</feature>
<evidence type="ECO:0000313" key="5">
    <source>
        <dbReference type="Proteomes" id="UP000030748"/>
    </source>
</evidence>
<protein>
    <recommendedName>
        <fullName evidence="3">TFIIS N-terminal domain-containing protein</fullName>
    </recommendedName>
</protein>
<feature type="compositionally biased region" description="Polar residues" evidence="2">
    <location>
        <begin position="887"/>
        <end position="896"/>
    </location>
</feature>
<dbReference type="GO" id="GO:0005634">
    <property type="term" value="C:nucleus"/>
    <property type="evidence" value="ECO:0007669"/>
    <property type="project" value="UniProtKB-SubCell"/>
</dbReference>
<dbReference type="Gene3D" id="1.20.930.10">
    <property type="entry name" value="Conserved domain common to transcription factors TFIIS, elongin A, CRSP70"/>
    <property type="match status" value="1"/>
</dbReference>
<organism evidence="4 5">
    <name type="scientific">Erythranthe guttata</name>
    <name type="common">Yellow monkey flower</name>
    <name type="synonym">Mimulus guttatus</name>
    <dbReference type="NCBI Taxonomy" id="4155"/>
    <lineage>
        <taxon>Eukaryota</taxon>
        <taxon>Viridiplantae</taxon>
        <taxon>Streptophyta</taxon>
        <taxon>Embryophyta</taxon>
        <taxon>Tracheophyta</taxon>
        <taxon>Spermatophyta</taxon>
        <taxon>Magnoliopsida</taxon>
        <taxon>eudicotyledons</taxon>
        <taxon>Gunneridae</taxon>
        <taxon>Pentapetalae</taxon>
        <taxon>asterids</taxon>
        <taxon>lamiids</taxon>
        <taxon>Lamiales</taxon>
        <taxon>Phrymaceae</taxon>
        <taxon>Erythranthe</taxon>
    </lineage>
</organism>
<gene>
    <name evidence="4" type="ORF">MIMGU_mgv1a000987mg</name>
</gene>
<feature type="compositionally biased region" description="Polar residues" evidence="2">
    <location>
        <begin position="458"/>
        <end position="478"/>
    </location>
</feature>
<keyword evidence="1" id="KW-0539">Nucleus</keyword>
<dbReference type="eggNOG" id="ENOG502QW5B">
    <property type="taxonomic scope" value="Eukaryota"/>
</dbReference>
<sequence length="922" mass="100103">MTLDDFFTLTEMNNGLAVPSRVKELVAVMQKDVDCVVKNVGEATRQWSAVASAIAATDNQDCLDLFIHLDGLHFIGKWLSDAQKFSNDSSSSFLEESITHLLQALGKLQVGYEKVVDTEIWTTVEGLLVHNSSKVQDKAKALFESWKKKRDATLTTDDSLSRETSCKEKVQESNRDDLLLSTSSTVVHADLVGNTHNSDKILISSVGDDRPLDHVGSPSSPKPAIDLPVCHSTGATSIESCNPGVSGEDTLNGRSEFHELESASDIKNATKIESSPEKLGSFKEDRPSPSNSNAADAMRSTTEPISQEKPVDGNKSLCNEGSSYLMLLKSSSGDKSLENVKELGEFLSGVEDRRKIKLHDLRVPGDNLANDYKFTKKEKRREPDRDSKKSDMELYGIIDPLEVARQVAMDYREQSCSSSEGLRERNVQQPDDSSDSVSGKQSHASEGSPKEVAEDSDSAMQEESATSTGHLDAEQTNGIHRDMDTSQVTEATQEEANNMEKATCGFDLNEEVCLEDADRPVNQIPTPVSIVSASRAAAAVRGQPVAPLQFEGNLGWKGSAATSAFRRVPETEKDLSGGGSSSSSKQRQRGLDIDLNMTEGIDGRTGELSPDKNVRLFSGESSLERNPRRAELLELDLNCTSEDGGRPSDWGQQFFPQRNGHHQSWSHSSSSSSKQPSLMSFDLNDQPSFLNDSSSNSYLSKLSQNFNVSGGIKSDDSVISIMGTRVEVNRKDFVSPTLAMPNGRNSELAFDVNMGRTGSFLGVGSVLPYPHYGYSNIAPGPTMPFSSTMYGSGGPIPYMMDSRGAPVIPQIVGSASAVPTGFSQTPFFINMNNPNPSNGAVAVGPSRNSFDLNSGTVVEGGSRDHHTAGFAQFLNSGRVRSIDEQIRSNSESTVSSVGGGKRKEPDSGWEHYPFRHYTPPWK</sequence>
<dbReference type="EMBL" id="KI630592">
    <property type="protein sequence ID" value="EYU36795.1"/>
    <property type="molecule type" value="Genomic_DNA"/>
</dbReference>
<keyword evidence="5" id="KW-1185">Reference proteome</keyword>
<dbReference type="SUPFAM" id="SSF47676">
    <property type="entry name" value="Conserved domain common to transcription factors TFIIS, elongin A, CRSP70"/>
    <property type="match status" value="1"/>
</dbReference>
<dbReference type="PANTHER" id="PTHR47292:SF1">
    <property type="entry name" value="TRANSCRIPTION ELONGATION FACTOR (TFIIS) FAMILY PROTEIN"/>
    <property type="match status" value="1"/>
</dbReference>
<feature type="region of interest" description="Disordered" evidence="2">
    <location>
        <begin position="565"/>
        <end position="613"/>
    </location>
</feature>
<dbReference type="Pfam" id="PF08711">
    <property type="entry name" value="Med26"/>
    <property type="match status" value="1"/>
</dbReference>
<feature type="region of interest" description="Disordered" evidence="2">
    <location>
        <begin position="373"/>
        <end position="393"/>
    </location>
</feature>
<name>A0A022RD13_ERYGU</name>
<feature type="region of interest" description="Disordered" evidence="2">
    <location>
        <begin position="260"/>
        <end position="316"/>
    </location>
</feature>
<feature type="compositionally biased region" description="Basic and acidic residues" evidence="2">
    <location>
        <begin position="601"/>
        <end position="613"/>
    </location>
</feature>
<dbReference type="AlphaFoldDB" id="A0A022RD13"/>
<dbReference type="PANTHER" id="PTHR47292">
    <property type="entry name" value="TRANSCRIPTION ELONGATION FACTOR (TFIIS) FAMILY PROTEIN-RELATED"/>
    <property type="match status" value="1"/>
</dbReference>
<dbReference type="PROSITE" id="PS51319">
    <property type="entry name" value="TFIIS_N"/>
    <property type="match status" value="1"/>
</dbReference>
<feature type="region of interest" description="Disordered" evidence="2">
    <location>
        <begin position="884"/>
        <end position="922"/>
    </location>
</feature>
<evidence type="ECO:0000313" key="4">
    <source>
        <dbReference type="EMBL" id="EYU36795.1"/>
    </source>
</evidence>
<comment type="subcellular location">
    <subcellularLocation>
        <location evidence="1">Nucleus</location>
    </subcellularLocation>
</comment>
<feature type="compositionally biased region" description="Polar residues" evidence="2">
    <location>
        <begin position="288"/>
        <end position="305"/>
    </location>
</feature>